<dbReference type="RefSeq" id="WP_167314699.1">
    <property type="nucleotide sequence ID" value="NZ_CP050266.1"/>
</dbReference>
<dbReference type="NCBIfam" id="NF003501">
    <property type="entry name" value="PRK05170.1-5"/>
    <property type="match status" value="1"/>
</dbReference>
<sequence>MSTPFWQQKTLAQMSDEEWEALCDGCGRCCLHKLIDEETDELYYTNVACSLLDDKTCSCKDYPNRFSYEESCLKLTRDKIDEFYWLPETCAYRLLAENKPLPEWHPLITGSKAAMHQAGISVKDSVVYEIDVIDWEDHIQNLPDRLKPHN</sequence>
<reference evidence="2 3" key="1">
    <citation type="submission" date="2020-03" db="EMBL/GenBank/DDBJ databases">
        <title>Genome mining reveals the biosynthetic pathways of PHA and ectoines of the halophilic strain Salinivibrio costicola M318 isolated from fermented shrimp paste.</title>
        <authorList>
            <person name="Doan T.V."/>
            <person name="Tran L.T."/>
            <person name="Trieu T.A."/>
            <person name="Nguyen Q.V."/>
            <person name="Quach T.N."/>
            <person name="Phi T.Q."/>
            <person name="Kumar S."/>
        </authorList>
    </citation>
    <scope>NUCLEOTIDE SEQUENCE [LARGE SCALE GENOMIC DNA]</scope>
    <source>
        <strain evidence="2 3">M318</strain>
    </source>
</reference>
<gene>
    <name evidence="2" type="ORF">HBA18_09820</name>
</gene>
<dbReference type="HAMAP" id="MF_00676">
    <property type="entry name" value="UPF0260"/>
    <property type="match status" value="1"/>
</dbReference>
<organism evidence="2 3">
    <name type="scientific">Salinivibrio costicola</name>
    <name type="common">Vibrio costicola</name>
    <dbReference type="NCBI Taxonomy" id="51367"/>
    <lineage>
        <taxon>Bacteria</taxon>
        <taxon>Pseudomonadati</taxon>
        <taxon>Pseudomonadota</taxon>
        <taxon>Gammaproteobacteria</taxon>
        <taxon>Vibrionales</taxon>
        <taxon>Vibrionaceae</taxon>
        <taxon>Salinivibrio</taxon>
    </lineage>
</organism>
<evidence type="ECO:0000313" key="3">
    <source>
        <dbReference type="Proteomes" id="UP000501408"/>
    </source>
</evidence>
<accession>A0ABX6K8W9</accession>
<dbReference type="NCBIfam" id="NF003507">
    <property type="entry name" value="PRK05170.2-5"/>
    <property type="match status" value="1"/>
</dbReference>
<dbReference type="InterPro" id="IPR008228">
    <property type="entry name" value="UCP006173"/>
</dbReference>
<dbReference type="PIRSF" id="PIRSF006173">
    <property type="entry name" value="UCP006173"/>
    <property type="match status" value="1"/>
</dbReference>
<dbReference type="NCBIfam" id="NF003503">
    <property type="entry name" value="PRK05170.2-1"/>
    <property type="match status" value="1"/>
</dbReference>
<evidence type="ECO:0000256" key="1">
    <source>
        <dbReference type="HAMAP-Rule" id="MF_00676"/>
    </source>
</evidence>
<dbReference type="PANTHER" id="PTHR37421">
    <property type="entry name" value="UPF0260 PROTEIN YCGN"/>
    <property type="match status" value="1"/>
</dbReference>
<dbReference type="EMBL" id="CP050266">
    <property type="protein sequence ID" value="QIR06635.1"/>
    <property type="molecule type" value="Genomic_DNA"/>
</dbReference>
<evidence type="ECO:0000313" key="2">
    <source>
        <dbReference type="EMBL" id="QIR06635.1"/>
    </source>
</evidence>
<proteinExistence type="inferred from homology"/>
<dbReference type="PANTHER" id="PTHR37421:SF1">
    <property type="entry name" value="UPF0260 PROTEIN YCGN"/>
    <property type="match status" value="1"/>
</dbReference>
<comment type="similarity">
    <text evidence="1">Belongs to the UPF0260 family.</text>
</comment>
<keyword evidence="3" id="KW-1185">Reference proteome</keyword>
<dbReference type="InterPro" id="IPR005358">
    <property type="entry name" value="Puta_zinc/iron-chelating_dom"/>
</dbReference>
<dbReference type="NCBIfam" id="NF003500">
    <property type="entry name" value="PRK05170.1-4"/>
    <property type="match status" value="1"/>
</dbReference>
<dbReference type="Proteomes" id="UP000501408">
    <property type="component" value="Chromosome 1"/>
</dbReference>
<protein>
    <recommendedName>
        <fullName evidence="1">UPF0260 protein HBA18_09820</fullName>
    </recommendedName>
</protein>
<dbReference type="Pfam" id="PF03692">
    <property type="entry name" value="CxxCxxCC"/>
    <property type="match status" value="1"/>
</dbReference>
<name>A0ABX6K8W9_SALCS</name>